<evidence type="ECO:0000313" key="1">
    <source>
        <dbReference type="EMBL" id="KUI62538.1"/>
    </source>
</evidence>
<name>A0A194VF76_CYTMA</name>
<gene>
    <name evidence="1" type="ORF">VP1G_09655</name>
</gene>
<dbReference type="SUPFAM" id="SSF52540">
    <property type="entry name" value="P-loop containing nucleoside triphosphate hydrolases"/>
    <property type="match status" value="1"/>
</dbReference>
<dbReference type="AlphaFoldDB" id="A0A194VF76"/>
<dbReference type="STRING" id="694573.A0A194VF76"/>
<accession>A0A194VF76</accession>
<keyword evidence="2" id="KW-1185">Reference proteome</keyword>
<evidence type="ECO:0000313" key="2">
    <source>
        <dbReference type="Proteomes" id="UP000078576"/>
    </source>
</evidence>
<proteinExistence type="predicted"/>
<sequence>MPSTITQLRKWLFGNRQFRVQVVGGEGSGKTTFLYTLKYKGTPYDEPSALLCYNFETVEYPRGWEFTIYDKRTLSLSPETLIWYIHDCTNNSTAMLFCPEQLAAMKEKGAKYIWCILSKQEQRDSIVAEHRANIEALLKLKADPEGIKWFIVTDPGWNLKEGDFLRPFVKSVTQKIVEMDKEKELEYRGAAHDALFKIPSDEELRATIEGADIEDADVFWKVLLIAGMTSWNHL</sequence>
<dbReference type="OrthoDB" id="427186at2759"/>
<protein>
    <submittedName>
        <fullName evidence="1">ADP-ribosylation factor 1</fullName>
    </submittedName>
</protein>
<dbReference type="Proteomes" id="UP000078576">
    <property type="component" value="Unassembled WGS sequence"/>
</dbReference>
<dbReference type="EMBL" id="KN714818">
    <property type="protein sequence ID" value="KUI62538.1"/>
    <property type="molecule type" value="Genomic_DNA"/>
</dbReference>
<reference evidence="2" key="1">
    <citation type="submission" date="2014-12" db="EMBL/GenBank/DDBJ databases">
        <title>Genome Sequence of Valsa Canker Pathogens Uncovers a Specific Adaption of Colonization on Woody Bark.</title>
        <authorList>
            <person name="Yin Z."/>
            <person name="Liu H."/>
            <person name="Gao X."/>
            <person name="Li Z."/>
            <person name="Song N."/>
            <person name="Ke X."/>
            <person name="Dai Q."/>
            <person name="Wu Y."/>
            <person name="Sun Y."/>
            <person name="Xu J.-R."/>
            <person name="Kang Z.K."/>
            <person name="Wang L."/>
            <person name="Huang L."/>
        </authorList>
    </citation>
    <scope>NUCLEOTIDE SEQUENCE [LARGE SCALE GENOMIC DNA]</scope>
    <source>
        <strain evidence="2">SXYL134</strain>
    </source>
</reference>
<organism evidence="1 2">
    <name type="scientific">Cytospora mali</name>
    <name type="common">Apple Valsa canker fungus</name>
    <name type="synonym">Valsa mali</name>
    <dbReference type="NCBI Taxonomy" id="578113"/>
    <lineage>
        <taxon>Eukaryota</taxon>
        <taxon>Fungi</taxon>
        <taxon>Dikarya</taxon>
        <taxon>Ascomycota</taxon>
        <taxon>Pezizomycotina</taxon>
        <taxon>Sordariomycetes</taxon>
        <taxon>Sordariomycetidae</taxon>
        <taxon>Diaporthales</taxon>
        <taxon>Cytosporaceae</taxon>
        <taxon>Cytospora</taxon>
    </lineage>
</organism>
<dbReference type="InterPro" id="IPR027417">
    <property type="entry name" value="P-loop_NTPase"/>
</dbReference>
<dbReference type="Gene3D" id="3.40.50.300">
    <property type="entry name" value="P-loop containing nucleotide triphosphate hydrolases"/>
    <property type="match status" value="1"/>
</dbReference>